<organism evidence="1 2">
    <name type="scientific">Undibacterium fentianense</name>
    <dbReference type="NCBI Taxonomy" id="2828728"/>
    <lineage>
        <taxon>Bacteria</taxon>
        <taxon>Pseudomonadati</taxon>
        <taxon>Pseudomonadota</taxon>
        <taxon>Betaproteobacteria</taxon>
        <taxon>Burkholderiales</taxon>
        <taxon>Oxalobacteraceae</taxon>
        <taxon>Undibacterium</taxon>
    </lineage>
</organism>
<protein>
    <submittedName>
        <fullName evidence="1">Pentapeptide repeat-containing protein</fullName>
    </submittedName>
</protein>
<keyword evidence="2" id="KW-1185">Reference proteome</keyword>
<dbReference type="InterPro" id="IPR001646">
    <property type="entry name" value="5peptide_repeat"/>
</dbReference>
<dbReference type="Pfam" id="PF00805">
    <property type="entry name" value="Pentapeptide"/>
    <property type="match status" value="1"/>
</dbReference>
<proteinExistence type="predicted"/>
<evidence type="ECO:0000313" key="2">
    <source>
        <dbReference type="Proteomes" id="UP000678545"/>
    </source>
</evidence>
<sequence length="83" mass="9489">MRILGWATLRRATLRRATLRRATLRRATLRLARPNASLHSQSTFPVLRLKADFRTGSHLRLICPLIHSQNNVDNDTEKSISSL</sequence>
<evidence type="ECO:0000313" key="1">
    <source>
        <dbReference type="EMBL" id="MBR7799491.1"/>
    </source>
</evidence>
<dbReference type="EMBL" id="JAGSPJ010000002">
    <property type="protein sequence ID" value="MBR7799491.1"/>
    <property type="molecule type" value="Genomic_DNA"/>
</dbReference>
<dbReference type="AlphaFoldDB" id="A0A941E175"/>
<dbReference type="Proteomes" id="UP000678545">
    <property type="component" value="Unassembled WGS sequence"/>
</dbReference>
<comment type="caution">
    <text evidence="1">The sequence shown here is derived from an EMBL/GenBank/DDBJ whole genome shotgun (WGS) entry which is preliminary data.</text>
</comment>
<gene>
    <name evidence="1" type="ORF">KDM90_05705</name>
</gene>
<accession>A0A941E175</accession>
<reference evidence="1" key="1">
    <citation type="submission" date="2021-04" db="EMBL/GenBank/DDBJ databases">
        <title>novel species isolated from subtropical streams in China.</title>
        <authorList>
            <person name="Lu H."/>
        </authorList>
    </citation>
    <scope>NUCLEOTIDE SEQUENCE</scope>
    <source>
        <strain evidence="1">FT137W</strain>
    </source>
</reference>
<name>A0A941E175_9BURK</name>